<proteinExistence type="predicted"/>
<evidence type="ECO:0000313" key="1">
    <source>
        <dbReference type="EMBL" id="KAJ8044736.1"/>
    </source>
</evidence>
<reference evidence="1" key="1">
    <citation type="submission" date="2021-10" db="EMBL/GenBank/DDBJ databases">
        <title>Tropical sea cucumber genome reveals ecological adaptation and Cuvierian tubules defense mechanism.</title>
        <authorList>
            <person name="Chen T."/>
        </authorList>
    </citation>
    <scope>NUCLEOTIDE SEQUENCE</scope>
    <source>
        <strain evidence="1">Nanhai2018</strain>
        <tissue evidence="1">Muscle</tissue>
    </source>
</reference>
<dbReference type="OrthoDB" id="6912759at2759"/>
<organism evidence="1 2">
    <name type="scientific">Holothuria leucospilota</name>
    <name type="common">Black long sea cucumber</name>
    <name type="synonym">Mertensiothuria leucospilota</name>
    <dbReference type="NCBI Taxonomy" id="206669"/>
    <lineage>
        <taxon>Eukaryota</taxon>
        <taxon>Metazoa</taxon>
        <taxon>Echinodermata</taxon>
        <taxon>Eleutherozoa</taxon>
        <taxon>Echinozoa</taxon>
        <taxon>Holothuroidea</taxon>
        <taxon>Aspidochirotacea</taxon>
        <taxon>Aspidochirotida</taxon>
        <taxon>Holothuriidae</taxon>
        <taxon>Holothuria</taxon>
    </lineage>
</organism>
<keyword evidence="2" id="KW-1185">Reference proteome</keyword>
<sequence length="124" mass="13962">MAVDVEEQLRKDIDVCECFSLQFDESTDMVDVAQLCVFIRKVFEDMSAKEELLTILPLKGHTRGEDIFNAFMAFVSKTKLPLFKLISITTDGGPAITGRTSGFIALCEESESFQDILNYCIIHQ</sequence>
<evidence type="ECO:0000313" key="2">
    <source>
        <dbReference type="Proteomes" id="UP001152320"/>
    </source>
</evidence>
<name>A0A9Q1CGW0_HOLLE</name>
<dbReference type="Proteomes" id="UP001152320">
    <property type="component" value="Chromosome 3"/>
</dbReference>
<protein>
    <submittedName>
        <fullName evidence="1">Zinc finger BED domain-containing protein 5</fullName>
    </submittedName>
</protein>
<dbReference type="AlphaFoldDB" id="A0A9Q1CGW0"/>
<gene>
    <name evidence="1" type="ORF">HOLleu_07570</name>
</gene>
<dbReference type="PANTHER" id="PTHR45913:SF21">
    <property type="entry name" value="DUF4371 DOMAIN-CONTAINING PROTEIN"/>
    <property type="match status" value="1"/>
</dbReference>
<dbReference type="PANTHER" id="PTHR45913">
    <property type="entry name" value="EPM2A-INTERACTING PROTEIN 1"/>
    <property type="match status" value="1"/>
</dbReference>
<dbReference type="EMBL" id="JAIZAY010000003">
    <property type="protein sequence ID" value="KAJ8044736.1"/>
    <property type="molecule type" value="Genomic_DNA"/>
</dbReference>
<accession>A0A9Q1CGW0</accession>
<comment type="caution">
    <text evidence="1">The sequence shown here is derived from an EMBL/GenBank/DDBJ whole genome shotgun (WGS) entry which is preliminary data.</text>
</comment>